<sequence>MVRERDSDIEEGAVASGGTHLGGQNMVKEEEVYARGGSTDEGVGETAKALVSPRHVYGLPSPQGNIRLVATLRLPQSASSQAERGEGGEWDDESKERVGKGSDREYRHLTCVDWKPSSFNDLLTTAKVIEDFQGFSPKFVELDRDTDLNVPPGWLVDPSASFQSLSGCDSALVSRALADLRISAELAGVNSDDADFIASDATMKAIFALPFSEASVSVTVHRVDQSLIFSGIIGGDVRSMKKNESSTLFEEQEEECDQGLGSGRGEPVDEGDEAEGRRRQRASEDSYLFSNLMSYSISSNSTDEASTAVGEELEEGTVVPSREAQGRQRPQQHLDLPIFQEHEGSSSSSGSRDRRVQDLQGGRANFFRRAVHFQFNQLNLLLGSDTVIFNRGPRRSKLSLRLEDADAQVNQQTCLDYWLDNIFNNLSETAVCYHKEGRVHGYQLVRTEEIPKWSGFSFEPKAVMESASSILQFLQQNCTKEAGTYWLCRAEGSDELQLFCLDDADNKHRNALSQPVGLLCFRIARKLQQRDREAIEEGGASKHRQRTARLFLNALTVLDETLHAATVCLCHEGLADAMVGAEWLPESEGMVPSEGEFYVDENGDLQESYRRPRREDEGNFRPNVGDTAEWGAGYSLPDLENAEAHYSEALKMMDGRHGGREEEEGGEEEARRLRTLRRLRCKASKCGIAIGLRLLKRGDLPNALMRSVSAYKRCVRGQSREEEEIVSEAMELWADIHEALCGLSVERVKRLRGQLVEVQEEERVLHFGDFETLGCWKGSKGEEDEQGTDLTPLSHPLSSDLEDNCNHAIRYLIRAIQHCHTHSRRSDLMVKLGSVYEKLGEHYTGTGRFTRAHQHYRQGMQLFQSIGDSHSSSALAFKLGKLFSARSHSSPPLPGLSPEQLNDLCRARGLVQAARDEIEKLASSPSALSNKRMKSLRELLLSVKEELADIDMALGVGKLHAPQSPKIGFPFAALTPKNEDPTDEEAIRSDRADVCLLRALAVYESLSHPQAFAAHIYLSSFMLKVEMEVSEAIKSCGAGEEKSLLRTRKTWRQRAARHMLQARALAPSMAEQIFNCDDAETVGEDEMLLRAAAKHATFLLMELIRDQLAHRNLQLVERYKSLFRSALTLSQASGRQFLRDLATLHSQLSSSSGSCAT</sequence>
<feature type="region of interest" description="Disordered" evidence="1">
    <location>
        <begin position="243"/>
        <end position="283"/>
    </location>
</feature>
<dbReference type="PaxDb" id="55529-EKX54498"/>
<reference evidence="5" key="2">
    <citation type="submission" date="2012-11" db="EMBL/GenBank/DDBJ databases">
        <authorList>
            <person name="Kuo A."/>
            <person name="Curtis B.A."/>
            <person name="Tanifuji G."/>
            <person name="Burki F."/>
            <person name="Gruber A."/>
            <person name="Irimia M."/>
            <person name="Maruyama S."/>
            <person name="Arias M.C."/>
            <person name="Ball S.G."/>
            <person name="Gile G.H."/>
            <person name="Hirakawa Y."/>
            <person name="Hopkins J.F."/>
            <person name="Rensing S.A."/>
            <person name="Schmutz J."/>
            <person name="Symeonidi A."/>
            <person name="Elias M."/>
            <person name="Eveleigh R.J."/>
            <person name="Herman E.K."/>
            <person name="Klute M.J."/>
            <person name="Nakayama T."/>
            <person name="Obornik M."/>
            <person name="Reyes-Prieto A."/>
            <person name="Armbrust E.V."/>
            <person name="Aves S.J."/>
            <person name="Beiko R.G."/>
            <person name="Coutinho P."/>
            <person name="Dacks J.B."/>
            <person name="Durnford D.G."/>
            <person name="Fast N.M."/>
            <person name="Green B.R."/>
            <person name="Grisdale C."/>
            <person name="Hempe F."/>
            <person name="Henrissat B."/>
            <person name="Hoppner M.P."/>
            <person name="Ishida K.-I."/>
            <person name="Kim E."/>
            <person name="Koreny L."/>
            <person name="Kroth P.G."/>
            <person name="Liu Y."/>
            <person name="Malik S.-B."/>
            <person name="Maier U.G."/>
            <person name="McRose D."/>
            <person name="Mock T."/>
            <person name="Neilson J.A."/>
            <person name="Onodera N.T."/>
            <person name="Poole A.M."/>
            <person name="Pritham E.J."/>
            <person name="Richards T.A."/>
            <person name="Rocap G."/>
            <person name="Roy S.W."/>
            <person name="Sarai C."/>
            <person name="Schaack S."/>
            <person name="Shirato S."/>
            <person name="Slamovits C.H."/>
            <person name="Spencer D.F."/>
            <person name="Suzuki S."/>
            <person name="Worden A.Z."/>
            <person name="Zauner S."/>
            <person name="Barry K."/>
            <person name="Bell C."/>
            <person name="Bharti A.K."/>
            <person name="Crow J.A."/>
            <person name="Grimwood J."/>
            <person name="Kramer R."/>
            <person name="Lindquist E."/>
            <person name="Lucas S."/>
            <person name="Salamov A."/>
            <person name="McFadden G.I."/>
            <person name="Lane C.E."/>
            <person name="Keeling P.J."/>
            <person name="Gray M.W."/>
            <person name="Grigoriev I.V."/>
            <person name="Archibald J.M."/>
        </authorList>
    </citation>
    <scope>NUCLEOTIDE SEQUENCE</scope>
    <source>
        <strain evidence="5">CCMP2712</strain>
    </source>
</reference>
<evidence type="ECO:0000259" key="2">
    <source>
        <dbReference type="Pfam" id="PF23788"/>
    </source>
</evidence>
<name>L1K296_GUITC</name>
<organism evidence="3">
    <name type="scientific">Guillardia theta (strain CCMP2712)</name>
    <name type="common">Cryptophyte</name>
    <dbReference type="NCBI Taxonomy" id="905079"/>
    <lineage>
        <taxon>Eukaryota</taxon>
        <taxon>Cryptophyceae</taxon>
        <taxon>Pyrenomonadales</taxon>
        <taxon>Geminigeraceae</taxon>
        <taxon>Guillardia</taxon>
    </lineage>
</organism>
<protein>
    <recommendedName>
        <fullName evidence="2">EDRF1 N-terminal domain-containing protein</fullName>
    </recommendedName>
</protein>
<keyword evidence="5" id="KW-1185">Reference proteome</keyword>
<dbReference type="HOGENOM" id="CLU_275772_0_0_1"/>
<dbReference type="AlphaFoldDB" id="L1K296"/>
<feature type="region of interest" description="Disordered" evidence="1">
    <location>
        <begin position="77"/>
        <end position="102"/>
    </location>
</feature>
<dbReference type="InterPro" id="IPR011990">
    <property type="entry name" value="TPR-like_helical_dom_sf"/>
</dbReference>
<dbReference type="EMBL" id="JH992967">
    <property type="protein sequence ID" value="EKX54498.1"/>
    <property type="molecule type" value="Genomic_DNA"/>
</dbReference>
<dbReference type="PANTHER" id="PTHR15000">
    <property type="entry name" value="ERYTHROID DIFFERENTIATION-RELATED FACTOR 1"/>
    <property type="match status" value="1"/>
</dbReference>
<dbReference type="OrthoDB" id="419432at2759"/>
<dbReference type="eggNOG" id="ENOG502QTNC">
    <property type="taxonomic scope" value="Eukaryota"/>
</dbReference>
<proteinExistence type="predicted"/>
<dbReference type="Pfam" id="PF23788">
    <property type="entry name" value="EDRF1_N"/>
    <property type="match status" value="1"/>
</dbReference>
<dbReference type="SUPFAM" id="SSF48452">
    <property type="entry name" value="TPR-like"/>
    <property type="match status" value="1"/>
</dbReference>
<feature type="region of interest" description="Disordered" evidence="1">
    <location>
        <begin position="303"/>
        <end position="335"/>
    </location>
</feature>
<dbReference type="EnsemblProtists" id="EKX54498">
    <property type="protein sequence ID" value="EKX54498"/>
    <property type="gene ID" value="GUITHDRAFT_99979"/>
</dbReference>
<accession>L1K296</accession>
<feature type="region of interest" description="Disordered" evidence="1">
    <location>
        <begin position="1"/>
        <end position="26"/>
    </location>
</feature>
<dbReference type="Proteomes" id="UP000011087">
    <property type="component" value="Unassembled WGS sequence"/>
</dbReference>
<dbReference type="InterPro" id="IPR056582">
    <property type="entry name" value="EDRF1_N"/>
</dbReference>
<evidence type="ECO:0000313" key="4">
    <source>
        <dbReference type="EnsemblProtists" id="EKX54498"/>
    </source>
</evidence>
<dbReference type="GO" id="GO:0045893">
    <property type="term" value="P:positive regulation of DNA-templated transcription"/>
    <property type="evidence" value="ECO:0007669"/>
    <property type="project" value="TreeGrafter"/>
</dbReference>
<dbReference type="GeneID" id="17311019"/>
<evidence type="ECO:0000313" key="5">
    <source>
        <dbReference type="Proteomes" id="UP000011087"/>
    </source>
</evidence>
<feature type="domain" description="EDRF1 N-terminal" evidence="2">
    <location>
        <begin position="357"/>
        <end position="580"/>
    </location>
</feature>
<reference evidence="3 5" key="1">
    <citation type="journal article" date="2012" name="Nature">
        <title>Algal genomes reveal evolutionary mosaicism and the fate of nucleomorphs.</title>
        <authorList>
            <consortium name="DOE Joint Genome Institute"/>
            <person name="Curtis B.A."/>
            <person name="Tanifuji G."/>
            <person name="Burki F."/>
            <person name="Gruber A."/>
            <person name="Irimia M."/>
            <person name="Maruyama S."/>
            <person name="Arias M.C."/>
            <person name="Ball S.G."/>
            <person name="Gile G.H."/>
            <person name="Hirakawa Y."/>
            <person name="Hopkins J.F."/>
            <person name="Kuo A."/>
            <person name="Rensing S.A."/>
            <person name="Schmutz J."/>
            <person name="Symeonidi A."/>
            <person name="Elias M."/>
            <person name="Eveleigh R.J."/>
            <person name="Herman E.K."/>
            <person name="Klute M.J."/>
            <person name="Nakayama T."/>
            <person name="Obornik M."/>
            <person name="Reyes-Prieto A."/>
            <person name="Armbrust E.V."/>
            <person name="Aves S.J."/>
            <person name="Beiko R.G."/>
            <person name="Coutinho P."/>
            <person name="Dacks J.B."/>
            <person name="Durnford D.G."/>
            <person name="Fast N.M."/>
            <person name="Green B.R."/>
            <person name="Grisdale C.J."/>
            <person name="Hempel F."/>
            <person name="Henrissat B."/>
            <person name="Hoppner M.P."/>
            <person name="Ishida K."/>
            <person name="Kim E."/>
            <person name="Koreny L."/>
            <person name="Kroth P.G."/>
            <person name="Liu Y."/>
            <person name="Malik S.B."/>
            <person name="Maier U.G."/>
            <person name="McRose D."/>
            <person name="Mock T."/>
            <person name="Neilson J.A."/>
            <person name="Onodera N.T."/>
            <person name="Poole A.M."/>
            <person name="Pritham E.J."/>
            <person name="Richards T.A."/>
            <person name="Rocap G."/>
            <person name="Roy S.W."/>
            <person name="Sarai C."/>
            <person name="Schaack S."/>
            <person name="Shirato S."/>
            <person name="Slamovits C.H."/>
            <person name="Spencer D.F."/>
            <person name="Suzuki S."/>
            <person name="Worden A.Z."/>
            <person name="Zauner S."/>
            <person name="Barry K."/>
            <person name="Bell C."/>
            <person name="Bharti A.K."/>
            <person name="Crow J.A."/>
            <person name="Grimwood J."/>
            <person name="Kramer R."/>
            <person name="Lindquist E."/>
            <person name="Lucas S."/>
            <person name="Salamov A."/>
            <person name="McFadden G.I."/>
            <person name="Lane C.E."/>
            <person name="Keeling P.J."/>
            <person name="Gray M.W."/>
            <person name="Grigoriev I.V."/>
            <person name="Archibald J.M."/>
        </authorList>
    </citation>
    <scope>NUCLEOTIDE SEQUENCE</scope>
    <source>
        <strain evidence="3 5">CCMP2712</strain>
    </source>
</reference>
<dbReference type="RefSeq" id="XP_005841478.1">
    <property type="nucleotide sequence ID" value="XM_005841421.1"/>
</dbReference>
<dbReference type="Gene3D" id="1.25.40.10">
    <property type="entry name" value="Tetratricopeptide repeat domain"/>
    <property type="match status" value="1"/>
</dbReference>
<dbReference type="PANTHER" id="PTHR15000:SF1">
    <property type="entry name" value="ERYTHROID DIFFERENTIATION-RELATED FACTOR 1"/>
    <property type="match status" value="1"/>
</dbReference>
<gene>
    <name evidence="3" type="ORF">GUITHDRAFT_99979</name>
</gene>
<dbReference type="KEGG" id="gtt:GUITHDRAFT_99979"/>
<reference evidence="4" key="3">
    <citation type="submission" date="2015-06" db="UniProtKB">
        <authorList>
            <consortium name="EnsemblProtists"/>
        </authorList>
    </citation>
    <scope>IDENTIFICATION</scope>
</reference>
<evidence type="ECO:0000313" key="3">
    <source>
        <dbReference type="EMBL" id="EKX54498.1"/>
    </source>
</evidence>
<evidence type="ECO:0000256" key="1">
    <source>
        <dbReference type="SAM" id="MobiDB-lite"/>
    </source>
</evidence>
<feature type="compositionally biased region" description="Basic and acidic residues" evidence="1">
    <location>
        <begin position="274"/>
        <end position="283"/>
    </location>
</feature>